<feature type="transmembrane region" description="Helical" evidence="7">
    <location>
        <begin position="61"/>
        <end position="83"/>
    </location>
</feature>
<keyword evidence="4" id="KW-0547">Nucleotide-binding</keyword>
<keyword evidence="10" id="KW-1185">Reference proteome</keyword>
<evidence type="ECO:0000256" key="4">
    <source>
        <dbReference type="ARBA" id="ARBA00022741"/>
    </source>
</evidence>
<keyword evidence="5" id="KW-0418">Kinase</keyword>
<dbReference type="Proteomes" id="UP000236333">
    <property type="component" value="Unassembled WGS sequence"/>
</dbReference>
<dbReference type="GO" id="GO:0009881">
    <property type="term" value="F:photoreceptor activity"/>
    <property type="evidence" value="ECO:0007669"/>
    <property type="project" value="UniProtKB-KW"/>
</dbReference>
<dbReference type="InterPro" id="IPR052994">
    <property type="entry name" value="Tiny_macrocysts_regulators"/>
</dbReference>
<dbReference type="Gene3D" id="3.30.450.20">
    <property type="entry name" value="PAS domain"/>
    <property type="match status" value="1"/>
</dbReference>
<feature type="transmembrane region" description="Helical" evidence="7">
    <location>
        <begin position="352"/>
        <end position="375"/>
    </location>
</feature>
<dbReference type="PANTHER" id="PTHR31600:SF2">
    <property type="entry name" value="GAMETE ENRICHED GENE 10 PROTEIN-RELATED"/>
    <property type="match status" value="1"/>
</dbReference>
<keyword evidence="7" id="KW-0812">Transmembrane</keyword>
<evidence type="ECO:0000256" key="7">
    <source>
        <dbReference type="SAM" id="Phobius"/>
    </source>
</evidence>
<keyword evidence="1" id="KW-0675">Receptor</keyword>
<dbReference type="OrthoDB" id="541445at2759"/>
<dbReference type="SMART" id="SM00091">
    <property type="entry name" value="PAS"/>
    <property type="match status" value="1"/>
</dbReference>
<dbReference type="GO" id="GO:0016301">
    <property type="term" value="F:kinase activity"/>
    <property type="evidence" value="ECO:0007669"/>
    <property type="project" value="UniProtKB-KW"/>
</dbReference>
<evidence type="ECO:0000313" key="9">
    <source>
        <dbReference type="EMBL" id="PNH01578.1"/>
    </source>
</evidence>
<feature type="transmembrane region" description="Helical" evidence="7">
    <location>
        <begin position="311"/>
        <end position="332"/>
    </location>
</feature>
<feature type="transmembrane region" description="Helical" evidence="7">
    <location>
        <begin position="203"/>
        <end position="225"/>
    </location>
</feature>
<keyword evidence="1" id="KW-0600">Photoreceptor protein</keyword>
<dbReference type="NCBIfam" id="TIGR00229">
    <property type="entry name" value="sensory_box"/>
    <property type="match status" value="1"/>
</dbReference>
<dbReference type="GO" id="GO:0005524">
    <property type="term" value="F:ATP binding"/>
    <property type="evidence" value="ECO:0007669"/>
    <property type="project" value="UniProtKB-KW"/>
</dbReference>
<evidence type="ECO:0000256" key="6">
    <source>
        <dbReference type="ARBA" id="ARBA00022840"/>
    </source>
</evidence>
<evidence type="ECO:0000256" key="2">
    <source>
        <dbReference type="ARBA" id="ARBA00022606"/>
    </source>
</evidence>
<dbReference type="SUPFAM" id="SSF55785">
    <property type="entry name" value="PYP-like sensor domain (PAS domain)"/>
    <property type="match status" value="1"/>
</dbReference>
<dbReference type="InterPro" id="IPR000014">
    <property type="entry name" value="PAS"/>
</dbReference>
<dbReference type="Pfam" id="PF25474">
    <property type="entry name" value="TPR_TmcB"/>
    <property type="match status" value="1"/>
</dbReference>
<dbReference type="AlphaFoldDB" id="A0A2J7ZMU0"/>
<keyword evidence="7" id="KW-0472">Membrane</keyword>
<feature type="transmembrane region" description="Helical" evidence="7">
    <location>
        <begin position="150"/>
        <end position="174"/>
    </location>
</feature>
<accession>A0A2J7ZMU0</accession>
<feature type="transmembrane region" description="Helical" evidence="7">
    <location>
        <begin position="109"/>
        <end position="138"/>
    </location>
</feature>
<name>A0A2J7ZMU0_9CHLO</name>
<protein>
    <submittedName>
        <fullName evidence="9">Tiny macrocysts protein B</fullName>
    </submittedName>
</protein>
<reference evidence="9 10" key="1">
    <citation type="journal article" date="2017" name="Mol. Biol. Evol.">
        <title>The 4-celled Tetrabaena socialis nuclear genome reveals the essential components for genetic control of cell number at the origin of multicellularity in the volvocine lineage.</title>
        <authorList>
            <person name="Featherston J."/>
            <person name="Arakaki Y."/>
            <person name="Hanschen E.R."/>
            <person name="Ferris P.J."/>
            <person name="Michod R.E."/>
            <person name="Olson B.J.S.C."/>
            <person name="Nozaki H."/>
            <person name="Durand P.M."/>
        </authorList>
    </citation>
    <scope>NUCLEOTIDE SEQUENCE [LARGE SCALE GENOMIC DNA]</scope>
    <source>
        <strain evidence="9 10">NIES-571</strain>
    </source>
</reference>
<dbReference type="InterPro" id="IPR057352">
    <property type="entry name" value="TPR_TmcB/C"/>
</dbReference>
<comment type="caution">
    <text evidence="9">The sequence shown here is derived from an EMBL/GenBank/DDBJ whole genome shotgun (WGS) entry which is preliminary data.</text>
</comment>
<evidence type="ECO:0000313" key="10">
    <source>
        <dbReference type="Proteomes" id="UP000236333"/>
    </source>
</evidence>
<keyword evidence="7" id="KW-1133">Transmembrane helix</keyword>
<keyword evidence="6" id="KW-0067">ATP-binding</keyword>
<evidence type="ECO:0000256" key="1">
    <source>
        <dbReference type="ARBA" id="ARBA00022543"/>
    </source>
</evidence>
<evidence type="ECO:0000259" key="8">
    <source>
        <dbReference type="PROSITE" id="PS50112"/>
    </source>
</evidence>
<keyword evidence="3" id="KW-0808">Transferase</keyword>
<feature type="domain" description="PAS" evidence="8">
    <location>
        <begin position="661"/>
        <end position="713"/>
    </location>
</feature>
<dbReference type="PANTHER" id="PTHR31600">
    <property type="entry name" value="TINY MACROCYSTS PROTEIN B-RELATED"/>
    <property type="match status" value="1"/>
</dbReference>
<evidence type="ECO:0000256" key="3">
    <source>
        <dbReference type="ARBA" id="ARBA00022679"/>
    </source>
</evidence>
<keyword evidence="2" id="KW-0716">Sensory transduction</keyword>
<dbReference type="FunFam" id="3.30.450.20:FF:000060">
    <property type="entry name" value="Sensor protein FixL"/>
    <property type="match status" value="1"/>
</dbReference>
<feature type="transmembrane region" description="Helical" evidence="7">
    <location>
        <begin position="280"/>
        <end position="299"/>
    </location>
</feature>
<dbReference type="EMBL" id="PGGS01000850">
    <property type="protein sequence ID" value="PNH01578.1"/>
    <property type="molecule type" value="Genomic_DNA"/>
</dbReference>
<gene>
    <name evidence="9" type="ORF">TSOC_012524</name>
</gene>
<sequence>MSGSSVSSLGSSNGGGSNFNLNTVAPGEDGELFDQSNWVFKFFSVLYTIGKERPLTGPRYAFVRIFLNGLQLWLLAVVPHYGWDIPADNTLWKIVSFQRLGEFLDSRGYSFYLGCLYTFVALLFLCVVLSGWLAYCVASNRTVHSVVVSALRWYGVIFTQVMYVTSLTLLLLALDCNYFDVPADEQFTNRIFPEKKCWHMPHLVQLGISVASMIVFVFIALSLLVSEMELNPLPAARCRSDAFQRPSPRAGLPPAAEGVGFCLITLATIASALVTSVKMLSIVYFVLFLALNYITVKWVPFIHHWLNYARCGSYAAVLYSSALLVVLSFSGASSHARTHGHQATKDSKIEDLAKAITICLWAGQGPAFIVGAFACHLRLRFFNRTVVGGFRDDDSSGAATSARPGKLAYKFKDSREVEIAARCARRWLDEDTVDPEAMQLSEAIIKAGMVQMPNDALMIIIYSSFLIDVQGSYQSGYAQLQGAKQRQPGPLERFAIYQREQDHSARGASATGGTVDLVSYVEFQRNHRLVSRAHKDALITIRAFWGLLLHGNVHISKVERALQRIEVSIKLAERAYRGVLSRHSNNARLVRLYANFLETVKFDPWAASKWFAEAERLDEQAEHAKEAMQLGGLELGMLPRDAATAAARLLTNADGVMHMFINAQGAIQLASPEVHALLGFSKNELKGKDVGVIMPPPFGDRHTAYVRNYINTGVSSLLDRPTEFVALTKNRSVCPIRLTVTKVTGLSEDSVFMGVMEVGRAGGMGCRTMAGLTG</sequence>
<dbReference type="PROSITE" id="PS50112">
    <property type="entry name" value="PAS"/>
    <property type="match status" value="1"/>
</dbReference>
<evidence type="ECO:0000256" key="5">
    <source>
        <dbReference type="ARBA" id="ARBA00022777"/>
    </source>
</evidence>
<dbReference type="InterPro" id="IPR035965">
    <property type="entry name" value="PAS-like_dom_sf"/>
</dbReference>
<proteinExistence type="predicted"/>
<keyword evidence="1" id="KW-0157">Chromophore</keyword>
<organism evidence="9 10">
    <name type="scientific">Tetrabaena socialis</name>
    <dbReference type="NCBI Taxonomy" id="47790"/>
    <lineage>
        <taxon>Eukaryota</taxon>
        <taxon>Viridiplantae</taxon>
        <taxon>Chlorophyta</taxon>
        <taxon>core chlorophytes</taxon>
        <taxon>Chlorophyceae</taxon>
        <taxon>CS clade</taxon>
        <taxon>Chlamydomonadales</taxon>
        <taxon>Tetrabaenaceae</taxon>
        <taxon>Tetrabaena</taxon>
    </lineage>
</organism>
<dbReference type="CDD" id="cd00130">
    <property type="entry name" value="PAS"/>
    <property type="match status" value="1"/>
</dbReference>